<accession>A0A0N4XX47</accession>
<dbReference type="Proteomes" id="UP000271162">
    <property type="component" value="Unassembled WGS sequence"/>
</dbReference>
<keyword evidence="2" id="KW-1185">Reference proteome</keyword>
<proteinExistence type="predicted"/>
<reference evidence="1 2" key="2">
    <citation type="submission" date="2018-11" db="EMBL/GenBank/DDBJ databases">
        <authorList>
            <consortium name="Pathogen Informatics"/>
        </authorList>
    </citation>
    <scope>NUCLEOTIDE SEQUENCE [LARGE SCALE GENOMIC DNA]</scope>
</reference>
<organism evidence="3">
    <name type="scientific">Nippostrongylus brasiliensis</name>
    <name type="common">Rat hookworm</name>
    <dbReference type="NCBI Taxonomy" id="27835"/>
    <lineage>
        <taxon>Eukaryota</taxon>
        <taxon>Metazoa</taxon>
        <taxon>Ecdysozoa</taxon>
        <taxon>Nematoda</taxon>
        <taxon>Chromadorea</taxon>
        <taxon>Rhabditida</taxon>
        <taxon>Rhabditina</taxon>
        <taxon>Rhabditomorpha</taxon>
        <taxon>Strongyloidea</taxon>
        <taxon>Heligmosomidae</taxon>
        <taxon>Nippostrongylus</taxon>
    </lineage>
</organism>
<dbReference type="EMBL" id="UYSL01019897">
    <property type="protein sequence ID" value="VDL71115.1"/>
    <property type="molecule type" value="Genomic_DNA"/>
</dbReference>
<evidence type="ECO:0000313" key="1">
    <source>
        <dbReference type="EMBL" id="VDL71115.1"/>
    </source>
</evidence>
<gene>
    <name evidence="1" type="ORF">NBR_LOCUS7526</name>
</gene>
<reference evidence="3" key="1">
    <citation type="submission" date="2017-02" db="UniProtKB">
        <authorList>
            <consortium name="WormBaseParasite"/>
        </authorList>
    </citation>
    <scope>IDENTIFICATION</scope>
</reference>
<evidence type="ECO:0000313" key="3">
    <source>
        <dbReference type="WBParaSite" id="NBR_0000752501-mRNA-1"/>
    </source>
</evidence>
<protein>
    <submittedName>
        <fullName evidence="3">Peptidase S1 domain-containing protein</fullName>
    </submittedName>
</protein>
<name>A0A0N4XX47_NIPBR</name>
<dbReference type="WBParaSite" id="NBR_0000752501-mRNA-1">
    <property type="protein sequence ID" value="NBR_0000752501-mRNA-1"/>
    <property type="gene ID" value="NBR_0000752501"/>
</dbReference>
<dbReference type="AlphaFoldDB" id="A0A0N4XX47"/>
<sequence>MATASHCVGQIRIQQDSCVDGLRNLRVYDSGEVEAFYVELEKLYEEGHIFYKVNVGDFKSFTSASMVWSGTNRVKGCPSLSCRRTPSMVTLSSRNLPPDDGLGSLQVDCTKTKLTT</sequence>
<evidence type="ECO:0000313" key="2">
    <source>
        <dbReference type="Proteomes" id="UP000271162"/>
    </source>
</evidence>